<dbReference type="EMBL" id="JASHIF010000012">
    <property type="protein sequence ID" value="MDI9860697.1"/>
    <property type="molecule type" value="Genomic_DNA"/>
</dbReference>
<dbReference type="Gene3D" id="3.30.70.100">
    <property type="match status" value="1"/>
</dbReference>
<name>A0ABT6YB58_9BACT</name>
<accession>A0ABT6YB58</accession>
<evidence type="ECO:0000313" key="3">
    <source>
        <dbReference type="Proteomes" id="UP001236507"/>
    </source>
</evidence>
<organism evidence="2 3">
    <name type="scientific">Flectobacillus roseus</name>
    <dbReference type="NCBI Taxonomy" id="502259"/>
    <lineage>
        <taxon>Bacteria</taxon>
        <taxon>Pseudomonadati</taxon>
        <taxon>Bacteroidota</taxon>
        <taxon>Cytophagia</taxon>
        <taxon>Cytophagales</taxon>
        <taxon>Flectobacillaceae</taxon>
        <taxon>Flectobacillus</taxon>
    </lineage>
</organism>
<dbReference type="SUPFAM" id="SSF55008">
    <property type="entry name" value="HMA, heavy metal-associated domain"/>
    <property type="match status" value="1"/>
</dbReference>
<evidence type="ECO:0000313" key="2">
    <source>
        <dbReference type="EMBL" id="MDI9860697.1"/>
    </source>
</evidence>
<feature type="domain" description="HMA" evidence="1">
    <location>
        <begin position="40"/>
        <end position="109"/>
    </location>
</feature>
<dbReference type="InterPro" id="IPR036163">
    <property type="entry name" value="HMA_dom_sf"/>
</dbReference>
<dbReference type="RefSeq" id="WP_283345319.1">
    <property type="nucleotide sequence ID" value="NZ_JASHIF010000012.1"/>
</dbReference>
<comment type="caution">
    <text evidence="2">The sequence shown here is derived from an EMBL/GenBank/DDBJ whole genome shotgun (WGS) entry which is preliminary data.</text>
</comment>
<evidence type="ECO:0000259" key="1">
    <source>
        <dbReference type="PROSITE" id="PS50846"/>
    </source>
</evidence>
<dbReference type="CDD" id="cd00371">
    <property type="entry name" value="HMA"/>
    <property type="match status" value="1"/>
</dbReference>
<dbReference type="PROSITE" id="PS50846">
    <property type="entry name" value="HMA_2"/>
    <property type="match status" value="1"/>
</dbReference>
<keyword evidence="3" id="KW-1185">Reference proteome</keyword>
<reference evidence="2 3" key="1">
    <citation type="submission" date="2023-05" db="EMBL/GenBank/DDBJ databases">
        <title>Novel species of genus Flectobacillus isolated from stream in China.</title>
        <authorList>
            <person name="Lu H."/>
        </authorList>
    </citation>
    <scope>NUCLEOTIDE SEQUENCE [LARGE SCALE GENOMIC DNA]</scope>
    <source>
        <strain evidence="2 3">KCTC 42575</strain>
    </source>
</reference>
<dbReference type="Pfam" id="PF00403">
    <property type="entry name" value="HMA"/>
    <property type="match status" value="1"/>
</dbReference>
<sequence>MKTLLKITKVVSLTVGALFLAFVVYANWEEPSLADRLNLKPIQLVVFNLSKPLSTTDSTSLASSLESTTGVTASTVNPKNQTVSVTYHADEVNEEILKEKVEKFPVMATKLEFSQMEGPKCPIPMGYIDFVLDAKKALCFR</sequence>
<gene>
    <name evidence="2" type="ORF">QM524_15885</name>
</gene>
<dbReference type="Proteomes" id="UP001236507">
    <property type="component" value="Unassembled WGS sequence"/>
</dbReference>
<protein>
    <submittedName>
        <fullName evidence="2">Heavy-metal-associated domain-containing protein</fullName>
    </submittedName>
</protein>
<proteinExistence type="predicted"/>
<dbReference type="InterPro" id="IPR006121">
    <property type="entry name" value="HMA_dom"/>
</dbReference>